<dbReference type="GO" id="GO:0090575">
    <property type="term" value="C:RNA polymerase II transcription regulator complex"/>
    <property type="evidence" value="ECO:0007669"/>
    <property type="project" value="TreeGrafter"/>
</dbReference>
<reference evidence="8" key="3">
    <citation type="submission" date="2025-09" db="UniProtKB">
        <authorList>
            <consortium name="Ensembl"/>
        </authorList>
    </citation>
    <scope>IDENTIFICATION</scope>
</reference>
<feature type="region of interest" description="Disordered" evidence="6">
    <location>
        <begin position="80"/>
        <end position="117"/>
    </location>
</feature>
<dbReference type="Pfam" id="PF02319">
    <property type="entry name" value="WHD_E2F_TDP"/>
    <property type="match status" value="1"/>
</dbReference>
<reference evidence="8" key="1">
    <citation type="submission" date="2019-06" db="EMBL/GenBank/DDBJ databases">
        <authorList>
            <consortium name="Wellcome Sanger Institute Data Sharing"/>
        </authorList>
    </citation>
    <scope>NUCLEOTIDE SEQUENCE [LARGE SCALE GENOMIC DNA]</scope>
</reference>
<feature type="domain" description="E2F/DP family winged-helix DNA-binding" evidence="7">
    <location>
        <begin position="11"/>
        <end position="79"/>
    </location>
</feature>
<sequence length="117" mass="12896">MNAAFSSSTSRRQKSLGLLTKKFVRLLQEAEDGVLDLKVAADILALNTKQKRRIYDILNVLEGIGLIQKKSKNLIQWRFPGHRPHHPGSPRHAAAGVLQHVGATEPSDSSQMKCAAM</sequence>
<name>A0A672H1X6_SALFA</name>
<dbReference type="InParanoid" id="A0A672H1X6"/>
<evidence type="ECO:0000256" key="1">
    <source>
        <dbReference type="ARBA" id="ARBA00010940"/>
    </source>
</evidence>
<dbReference type="SUPFAM" id="SSF46785">
    <property type="entry name" value="Winged helix' DNA-binding domain"/>
    <property type="match status" value="1"/>
</dbReference>
<comment type="subcellular location">
    <subcellularLocation>
        <location evidence="5">Nucleus</location>
    </subcellularLocation>
</comment>
<feature type="compositionally biased region" description="Polar residues" evidence="6">
    <location>
        <begin position="106"/>
        <end position="117"/>
    </location>
</feature>
<dbReference type="Ensembl" id="ENSSFAT00005020307.1">
    <property type="protein sequence ID" value="ENSSFAP00005019524.1"/>
    <property type="gene ID" value="ENSSFAG00005010224.1"/>
</dbReference>
<evidence type="ECO:0000256" key="3">
    <source>
        <dbReference type="ARBA" id="ARBA00023125"/>
    </source>
</evidence>
<dbReference type="OMA" id="SSQMKCA"/>
<proteinExistence type="inferred from homology"/>
<dbReference type="InterPro" id="IPR036388">
    <property type="entry name" value="WH-like_DNA-bd_sf"/>
</dbReference>
<evidence type="ECO:0000256" key="2">
    <source>
        <dbReference type="ARBA" id="ARBA00023015"/>
    </source>
</evidence>
<dbReference type="Gene3D" id="1.10.10.10">
    <property type="entry name" value="Winged helix-like DNA-binding domain superfamily/Winged helix DNA-binding domain"/>
    <property type="match status" value="1"/>
</dbReference>
<keyword evidence="3 5" id="KW-0238">DNA-binding</keyword>
<dbReference type="PANTHER" id="PTHR12081">
    <property type="entry name" value="TRANSCRIPTION FACTOR E2F"/>
    <property type="match status" value="1"/>
</dbReference>
<dbReference type="InterPro" id="IPR036390">
    <property type="entry name" value="WH_DNA-bd_sf"/>
</dbReference>
<accession>A0A672H1X6</accession>
<dbReference type="InterPro" id="IPR015633">
    <property type="entry name" value="E2F"/>
</dbReference>
<organism evidence="8 9">
    <name type="scientific">Salarias fasciatus</name>
    <name type="common">Jewelled blenny</name>
    <name type="synonym">Blennius fasciatus</name>
    <dbReference type="NCBI Taxonomy" id="181472"/>
    <lineage>
        <taxon>Eukaryota</taxon>
        <taxon>Metazoa</taxon>
        <taxon>Chordata</taxon>
        <taxon>Craniata</taxon>
        <taxon>Vertebrata</taxon>
        <taxon>Euteleostomi</taxon>
        <taxon>Actinopterygii</taxon>
        <taxon>Neopterygii</taxon>
        <taxon>Teleostei</taxon>
        <taxon>Neoteleostei</taxon>
        <taxon>Acanthomorphata</taxon>
        <taxon>Ovalentaria</taxon>
        <taxon>Blenniimorphae</taxon>
        <taxon>Blenniiformes</taxon>
        <taxon>Blennioidei</taxon>
        <taxon>Blenniidae</taxon>
        <taxon>Salariinae</taxon>
        <taxon>Salarias</taxon>
    </lineage>
</organism>
<dbReference type="GO" id="GO:0000981">
    <property type="term" value="F:DNA-binding transcription factor activity, RNA polymerase II-specific"/>
    <property type="evidence" value="ECO:0007669"/>
    <property type="project" value="TreeGrafter"/>
</dbReference>
<evidence type="ECO:0000256" key="4">
    <source>
        <dbReference type="ARBA" id="ARBA00023163"/>
    </source>
</evidence>
<reference evidence="8" key="2">
    <citation type="submission" date="2025-08" db="UniProtKB">
        <authorList>
            <consortium name="Ensembl"/>
        </authorList>
    </citation>
    <scope>IDENTIFICATION</scope>
</reference>
<dbReference type="AlphaFoldDB" id="A0A672H1X6"/>
<feature type="compositionally biased region" description="Basic residues" evidence="6">
    <location>
        <begin position="80"/>
        <end position="89"/>
    </location>
</feature>
<dbReference type="Proteomes" id="UP000472267">
    <property type="component" value="Chromosome 18"/>
</dbReference>
<evidence type="ECO:0000256" key="6">
    <source>
        <dbReference type="SAM" id="MobiDB-lite"/>
    </source>
</evidence>
<evidence type="ECO:0000259" key="7">
    <source>
        <dbReference type="SMART" id="SM01372"/>
    </source>
</evidence>
<keyword evidence="5" id="KW-0539">Nucleus</keyword>
<keyword evidence="4 5" id="KW-0804">Transcription</keyword>
<comment type="similarity">
    <text evidence="1 5">Belongs to the E2F/DP family.</text>
</comment>
<protein>
    <recommendedName>
        <fullName evidence="7">E2F/DP family winged-helix DNA-binding domain-containing protein</fullName>
    </recommendedName>
</protein>
<keyword evidence="9" id="KW-1185">Reference proteome</keyword>
<evidence type="ECO:0000313" key="8">
    <source>
        <dbReference type="Ensembl" id="ENSSFAP00005019524.1"/>
    </source>
</evidence>
<dbReference type="PANTHER" id="PTHR12081:SF18">
    <property type="entry name" value="TRANSCRIPTION FACTOR E2F2-RELATED"/>
    <property type="match status" value="1"/>
</dbReference>
<dbReference type="SMART" id="SM01372">
    <property type="entry name" value="E2F_TDP"/>
    <property type="match status" value="1"/>
</dbReference>
<dbReference type="InterPro" id="IPR003316">
    <property type="entry name" value="E2F_WHTH_DNA-bd_dom"/>
</dbReference>
<dbReference type="GO" id="GO:0000978">
    <property type="term" value="F:RNA polymerase II cis-regulatory region sequence-specific DNA binding"/>
    <property type="evidence" value="ECO:0007669"/>
    <property type="project" value="InterPro"/>
</dbReference>
<evidence type="ECO:0000313" key="9">
    <source>
        <dbReference type="Proteomes" id="UP000472267"/>
    </source>
</evidence>
<evidence type="ECO:0000256" key="5">
    <source>
        <dbReference type="RuleBase" id="RU003796"/>
    </source>
</evidence>
<dbReference type="FunFam" id="1.10.10.10:FF:000008">
    <property type="entry name" value="E2F transcription factor 1"/>
    <property type="match status" value="1"/>
</dbReference>
<keyword evidence="2 5" id="KW-0805">Transcription regulation</keyword>